<dbReference type="Proteomes" id="UP000075670">
    <property type="component" value="Unassembled WGS sequence"/>
</dbReference>
<dbReference type="Gene3D" id="3.20.20.70">
    <property type="entry name" value="Aldolase class I"/>
    <property type="match status" value="1"/>
</dbReference>
<dbReference type="AlphaFoldDB" id="A0A151AXZ7"/>
<comment type="subunit">
    <text evidence="3">Homotrimer.</text>
</comment>
<evidence type="ECO:0000256" key="5">
    <source>
        <dbReference type="ARBA" id="ARBA00023277"/>
    </source>
</evidence>
<dbReference type="OrthoDB" id="9802667at2"/>
<organism evidence="6 7">
    <name type="scientific">Moorella mulderi DSM 14980</name>
    <dbReference type="NCBI Taxonomy" id="1122241"/>
    <lineage>
        <taxon>Bacteria</taxon>
        <taxon>Bacillati</taxon>
        <taxon>Bacillota</taxon>
        <taxon>Clostridia</taxon>
        <taxon>Neomoorellales</taxon>
        <taxon>Neomoorellaceae</taxon>
        <taxon>Neomoorella</taxon>
    </lineage>
</organism>
<comment type="caution">
    <text evidence="6">The sequence shown here is derived from an EMBL/GenBank/DDBJ whole genome shotgun (WGS) entry which is preliminary data.</text>
</comment>
<dbReference type="GO" id="GO:0016829">
    <property type="term" value="F:lyase activity"/>
    <property type="evidence" value="ECO:0007669"/>
    <property type="project" value="UniProtKB-KW"/>
</dbReference>
<dbReference type="CDD" id="cd00452">
    <property type="entry name" value="KDPG_aldolase"/>
    <property type="match status" value="1"/>
</dbReference>
<reference evidence="6 7" key="1">
    <citation type="submission" date="2016-02" db="EMBL/GenBank/DDBJ databases">
        <title>Genome sequence of Moorella mulderi DSM 14980.</title>
        <authorList>
            <person name="Poehlein A."/>
            <person name="Daniel R."/>
        </authorList>
    </citation>
    <scope>NUCLEOTIDE SEQUENCE [LARGE SCALE GENOMIC DNA]</scope>
    <source>
        <strain evidence="6 7">DSM 14980</strain>
    </source>
</reference>
<dbReference type="NCBIfam" id="NF005119">
    <property type="entry name" value="PRK06552.1"/>
    <property type="match status" value="1"/>
</dbReference>
<gene>
    <name evidence="6" type="primary">kdgA</name>
    <name evidence="6" type="ORF">MOMUL_16440</name>
</gene>
<evidence type="ECO:0000256" key="3">
    <source>
        <dbReference type="ARBA" id="ARBA00011233"/>
    </source>
</evidence>
<dbReference type="SUPFAM" id="SSF51569">
    <property type="entry name" value="Aldolase"/>
    <property type="match status" value="1"/>
</dbReference>
<comment type="pathway">
    <text evidence="1">Carbohydrate acid metabolism.</text>
</comment>
<name>A0A151AXZ7_9FIRM</name>
<keyword evidence="4" id="KW-0456">Lyase</keyword>
<keyword evidence="5" id="KW-0119">Carbohydrate metabolism</keyword>
<dbReference type="EMBL" id="LTBC01000004">
    <property type="protein sequence ID" value="KYH32422.1"/>
    <property type="molecule type" value="Genomic_DNA"/>
</dbReference>
<dbReference type="RefSeq" id="WP_062283778.1">
    <property type="nucleotide sequence ID" value="NZ_LTBC01000004.1"/>
</dbReference>
<dbReference type="Pfam" id="PF01081">
    <property type="entry name" value="Aldolase"/>
    <property type="match status" value="1"/>
</dbReference>
<sequence>MQKLKVMQRIINCGVVAVVRAESPEQALRIAAAVKEGGVETVEITLTVPGAIEVIRELARNYNKGEILIGAGTVLDAETARAAILAGAEFIVGPHLNVDMVRTCNRYQKVSMAGAMSIREVVEVMEAGSDFVKLFPGSAFGPTMVKNIKGPLPQAPIIPTGGVSLENVTQWIQAGCEAVGVGSELTRGAKTGNYDLVTETARQFVTAVQNARKNLAG</sequence>
<dbReference type="PANTHER" id="PTHR30246">
    <property type="entry name" value="2-KETO-3-DEOXY-6-PHOSPHOGLUCONATE ALDOLASE"/>
    <property type="match status" value="1"/>
</dbReference>
<evidence type="ECO:0000313" key="6">
    <source>
        <dbReference type="EMBL" id="KYH32422.1"/>
    </source>
</evidence>
<evidence type="ECO:0000256" key="1">
    <source>
        <dbReference type="ARBA" id="ARBA00004761"/>
    </source>
</evidence>
<accession>A0A151AXZ7</accession>
<comment type="similarity">
    <text evidence="2">Belongs to the KHG/KDPG aldolase family.</text>
</comment>
<dbReference type="InterPro" id="IPR000887">
    <property type="entry name" value="Aldlse_KDPG_KHG"/>
</dbReference>
<evidence type="ECO:0000256" key="2">
    <source>
        <dbReference type="ARBA" id="ARBA00006906"/>
    </source>
</evidence>
<dbReference type="NCBIfam" id="TIGR01182">
    <property type="entry name" value="eda"/>
    <property type="match status" value="1"/>
</dbReference>
<dbReference type="PATRIC" id="fig|1122241.3.peg.1733"/>
<evidence type="ECO:0000313" key="7">
    <source>
        <dbReference type="Proteomes" id="UP000075670"/>
    </source>
</evidence>
<dbReference type="InterPro" id="IPR013785">
    <property type="entry name" value="Aldolase_TIM"/>
</dbReference>
<proteinExistence type="inferred from homology"/>
<protein>
    <submittedName>
        <fullName evidence="6">KHG/KDPG aldolase</fullName>
    </submittedName>
</protein>
<dbReference type="PANTHER" id="PTHR30246:SF1">
    <property type="entry name" value="2-DEHYDRO-3-DEOXY-6-PHOSPHOGALACTONATE ALDOLASE-RELATED"/>
    <property type="match status" value="1"/>
</dbReference>
<evidence type="ECO:0000256" key="4">
    <source>
        <dbReference type="ARBA" id="ARBA00023239"/>
    </source>
</evidence>
<keyword evidence="7" id="KW-1185">Reference proteome</keyword>